<gene>
    <name evidence="2" type="ORF">GOALK_048_00260</name>
</gene>
<sequence>MCAAISSGVSLTPPFLDSAIRSWRSVPLASDIDYCSLRMTDREGPGPDYVGRKSTTHPRRAARVVSIESIQLCEAHCAQATPWPGNKQNELPLRRGSPCAGSCTEIAD</sequence>
<evidence type="ECO:0000313" key="2">
    <source>
        <dbReference type="EMBL" id="GAA12064.1"/>
    </source>
</evidence>
<organism evidence="2 3">
    <name type="scientific">Gordonia alkanivorans NBRC 16433</name>
    <dbReference type="NCBI Taxonomy" id="1027371"/>
    <lineage>
        <taxon>Bacteria</taxon>
        <taxon>Bacillati</taxon>
        <taxon>Actinomycetota</taxon>
        <taxon>Actinomycetes</taxon>
        <taxon>Mycobacteriales</taxon>
        <taxon>Gordoniaceae</taxon>
        <taxon>Gordonia</taxon>
    </lineage>
</organism>
<name>F9VTX5_9ACTN</name>
<proteinExistence type="predicted"/>
<dbReference type="AlphaFoldDB" id="F9VTX5"/>
<protein>
    <submittedName>
        <fullName evidence="2">Uncharacterized protein</fullName>
    </submittedName>
</protein>
<comment type="caution">
    <text evidence="2">The sequence shown here is derived from an EMBL/GenBank/DDBJ whole genome shotgun (WGS) entry which is preliminary data.</text>
</comment>
<feature type="region of interest" description="Disordered" evidence="1">
    <location>
        <begin position="81"/>
        <end position="108"/>
    </location>
</feature>
<evidence type="ECO:0000313" key="3">
    <source>
        <dbReference type="Proteomes" id="UP000003558"/>
    </source>
</evidence>
<evidence type="ECO:0000256" key="1">
    <source>
        <dbReference type="SAM" id="MobiDB-lite"/>
    </source>
</evidence>
<dbReference type="EMBL" id="BACI01000048">
    <property type="protein sequence ID" value="GAA12064.1"/>
    <property type="molecule type" value="Genomic_DNA"/>
</dbReference>
<reference evidence="2 3" key="1">
    <citation type="submission" date="2011-05" db="EMBL/GenBank/DDBJ databases">
        <title>Whole genome shotgun sequence of Gordonia alkanivorans NBRC 16433.</title>
        <authorList>
            <person name="Hosoyama A."/>
            <person name="Nakamura S."/>
            <person name="Takarada H."/>
            <person name="Tsuchikane K."/>
            <person name="Yamazaki S."/>
            <person name="Fujita N."/>
        </authorList>
    </citation>
    <scope>NUCLEOTIDE SEQUENCE [LARGE SCALE GENOMIC DNA]</scope>
    <source>
        <strain evidence="2 3">NBRC 16433</strain>
    </source>
</reference>
<dbReference type="Proteomes" id="UP000003558">
    <property type="component" value="Unassembled WGS sequence"/>
</dbReference>
<accession>F9VTX5</accession>